<evidence type="ECO:0000256" key="1">
    <source>
        <dbReference type="ARBA" id="ARBA00010271"/>
    </source>
</evidence>
<reference evidence="5" key="2">
    <citation type="submission" date="2015-08" db="UniProtKB">
        <authorList>
            <consortium name="WormBaseParasite"/>
        </authorList>
    </citation>
    <scope>IDENTIFICATION</scope>
</reference>
<sequence length="410" mass="48813">MLCCSKIKFIFSILFILCFFYLLIFYYTFFSNFEDDNFNIKIYYQPRKLYTKFESCTFETCFDLSKCKSKNLKLYVYPNNEQSQEPSLIYSKFLSILRKLPYTTTNASEACLFILSIDTIDRDRISENYVKDIDAQISNLPKDIWNDGRNHLIFNFYHGTYPDYSDHNLGFNYSKAMIARSSFSASKLRYNFDMSFPLFHPDHTFTKYEAMNEKLKMKRIEAQDKYFVSFKGKRYVYGIGSETRDSLHHLHNGQNIIMATTCKHNNDWKKFEDSRCEKDNEMYDQYDYNDLLRNSTFCLTPRGRRLASFRFLEALKAGCIPVILSDDWVLPFSEIINWDNGVVYTPENMTFLLINQLGELTYGKVEEMKRFGQQVYWKYLSNYESIIETSINIIFERVRALQNKFLNKLN</sequence>
<protein>
    <submittedName>
        <fullName evidence="5">Multiple exostoses homolog 1 (projected from Caenorhabditis elegans ortholog rib-1)</fullName>
    </submittedName>
</protein>
<dbReference type="GO" id="GO:0015020">
    <property type="term" value="F:glucuronosyltransferase activity"/>
    <property type="evidence" value="ECO:0007669"/>
    <property type="project" value="TreeGrafter"/>
</dbReference>
<proteinExistence type="inferred from homology"/>
<comment type="similarity">
    <text evidence="1">Belongs to the glycosyltransferase 47 family.</text>
</comment>
<keyword evidence="2" id="KW-1133">Transmembrane helix</keyword>
<dbReference type="GO" id="GO:0008375">
    <property type="term" value="F:acetylglucosaminyltransferase activity"/>
    <property type="evidence" value="ECO:0007669"/>
    <property type="project" value="TreeGrafter"/>
</dbReference>
<dbReference type="AlphaFoldDB" id="A0A0K0F9B0"/>
<dbReference type="WBParaSite" id="SVE_0541100.1">
    <property type="protein sequence ID" value="SVE_0541100.1"/>
    <property type="gene ID" value="SVE_0541100"/>
</dbReference>
<dbReference type="PANTHER" id="PTHR11062:SF129">
    <property type="entry name" value="EXOSTOSIN-1"/>
    <property type="match status" value="1"/>
</dbReference>
<dbReference type="GO" id="GO:0015012">
    <property type="term" value="P:heparan sulfate proteoglycan biosynthetic process"/>
    <property type="evidence" value="ECO:0007669"/>
    <property type="project" value="UniProtKB-ARBA"/>
</dbReference>
<feature type="transmembrane region" description="Helical" evidence="2">
    <location>
        <begin position="9"/>
        <end position="29"/>
    </location>
</feature>
<evidence type="ECO:0000313" key="4">
    <source>
        <dbReference type="Proteomes" id="UP000035680"/>
    </source>
</evidence>
<dbReference type="GO" id="GO:0005794">
    <property type="term" value="C:Golgi apparatus"/>
    <property type="evidence" value="ECO:0007669"/>
    <property type="project" value="TreeGrafter"/>
</dbReference>
<dbReference type="InterPro" id="IPR040911">
    <property type="entry name" value="Exostosin_GT47"/>
</dbReference>
<evidence type="ECO:0000259" key="3">
    <source>
        <dbReference type="Pfam" id="PF03016"/>
    </source>
</evidence>
<dbReference type="PANTHER" id="PTHR11062">
    <property type="entry name" value="EXOSTOSIN HEPARAN SULFATE GLYCOSYLTRANSFERASE -RELATED"/>
    <property type="match status" value="1"/>
</dbReference>
<name>A0A0K0F9B0_STRVS</name>
<dbReference type="Proteomes" id="UP000035680">
    <property type="component" value="Unassembled WGS sequence"/>
</dbReference>
<accession>A0A0K0F9B0</accession>
<organism evidence="4 5">
    <name type="scientific">Strongyloides venezuelensis</name>
    <name type="common">Threadworm</name>
    <dbReference type="NCBI Taxonomy" id="75913"/>
    <lineage>
        <taxon>Eukaryota</taxon>
        <taxon>Metazoa</taxon>
        <taxon>Ecdysozoa</taxon>
        <taxon>Nematoda</taxon>
        <taxon>Chromadorea</taxon>
        <taxon>Rhabditida</taxon>
        <taxon>Tylenchina</taxon>
        <taxon>Panagrolaimomorpha</taxon>
        <taxon>Strongyloidoidea</taxon>
        <taxon>Strongyloididae</taxon>
        <taxon>Strongyloides</taxon>
    </lineage>
</organism>
<keyword evidence="2" id="KW-0472">Membrane</keyword>
<keyword evidence="4" id="KW-1185">Reference proteome</keyword>
<feature type="domain" description="Exostosin GT47" evidence="3">
    <location>
        <begin position="69"/>
        <end position="348"/>
    </location>
</feature>
<keyword evidence="2" id="KW-0812">Transmembrane</keyword>
<dbReference type="Pfam" id="PF03016">
    <property type="entry name" value="Exostosin_GT47"/>
    <property type="match status" value="1"/>
</dbReference>
<reference evidence="4" key="1">
    <citation type="submission" date="2014-07" db="EMBL/GenBank/DDBJ databases">
        <authorList>
            <person name="Martin A.A"/>
            <person name="De Silva N."/>
        </authorList>
    </citation>
    <scope>NUCLEOTIDE SEQUENCE</scope>
</reference>
<dbReference type="STRING" id="75913.A0A0K0F9B0"/>
<evidence type="ECO:0000256" key="2">
    <source>
        <dbReference type="SAM" id="Phobius"/>
    </source>
</evidence>
<dbReference type="InterPro" id="IPR004263">
    <property type="entry name" value="Exostosin"/>
</dbReference>
<evidence type="ECO:0000313" key="5">
    <source>
        <dbReference type="WBParaSite" id="SVE_0541100.1"/>
    </source>
</evidence>